<dbReference type="Proteomes" id="UP001156398">
    <property type="component" value="Unassembled WGS sequence"/>
</dbReference>
<dbReference type="PANTHER" id="PTHR45674:SF4">
    <property type="entry name" value="DNA LIGASE 1"/>
    <property type="match status" value="1"/>
</dbReference>
<dbReference type="InterPro" id="IPR050191">
    <property type="entry name" value="ATP-dep_DNA_ligase"/>
</dbReference>
<protein>
    <recommendedName>
        <fullName evidence="2">DNA ligase (ATP)</fullName>
        <ecNumber evidence="2">6.5.1.1</ecNumber>
    </recommendedName>
</protein>
<dbReference type="Gene3D" id="3.30.470.30">
    <property type="entry name" value="DNA ligase/mRNA capping enzyme"/>
    <property type="match status" value="1"/>
</dbReference>
<evidence type="ECO:0000256" key="3">
    <source>
        <dbReference type="ARBA" id="ARBA00022598"/>
    </source>
</evidence>
<dbReference type="GO" id="GO:0006310">
    <property type="term" value="P:DNA recombination"/>
    <property type="evidence" value="ECO:0007669"/>
    <property type="project" value="InterPro"/>
</dbReference>
<dbReference type="GO" id="GO:0005524">
    <property type="term" value="F:ATP binding"/>
    <property type="evidence" value="ECO:0007669"/>
    <property type="project" value="InterPro"/>
</dbReference>
<keyword evidence="8" id="KW-1185">Reference proteome</keyword>
<keyword evidence="3 7" id="KW-0436">Ligase</keyword>
<evidence type="ECO:0000256" key="2">
    <source>
        <dbReference type="ARBA" id="ARBA00012727"/>
    </source>
</evidence>
<name>A0AA90K240_9ACTN</name>
<dbReference type="AlphaFoldDB" id="A0AA90K240"/>
<organism evidence="7">
    <name type="scientific">Streptantibioticus silvisoli</name>
    <dbReference type="NCBI Taxonomy" id="2705255"/>
    <lineage>
        <taxon>Bacteria</taxon>
        <taxon>Bacillati</taxon>
        <taxon>Actinomycetota</taxon>
        <taxon>Actinomycetes</taxon>
        <taxon>Kitasatosporales</taxon>
        <taxon>Streptomycetaceae</taxon>
        <taxon>Streptantibioticus</taxon>
    </lineage>
</organism>
<comment type="caution">
    <text evidence="7">The sequence shown here is derived from an EMBL/GenBank/DDBJ whole genome shotgun (WGS) entry which is preliminary data.</text>
</comment>
<dbReference type="CDD" id="cd07906">
    <property type="entry name" value="Adenylation_DNA_ligase_LigD_LigC"/>
    <property type="match status" value="1"/>
</dbReference>
<dbReference type="PROSITE" id="PS00697">
    <property type="entry name" value="DNA_LIGASE_A1"/>
    <property type="match status" value="1"/>
</dbReference>
<dbReference type="PANTHER" id="PTHR45674">
    <property type="entry name" value="DNA LIGASE 1/3 FAMILY MEMBER"/>
    <property type="match status" value="1"/>
</dbReference>
<dbReference type="Gene3D" id="3.30.1490.70">
    <property type="match status" value="1"/>
</dbReference>
<sequence length="309" mass="33892">MLAVRSDRSDFDDRWLFERKLDGVRVLAARSGTGAELVSRTGQPLSATYPEIAAALAPQRHDDLVLDGEVVALDRGRTSFSLLQRRMGLTDARAAAASGVTVTYYVFDLLRLDGHDLTRLPLRTRKALLRRELVLAAPLRLTPHRNAWDPAMLQDACRRGWEGLIAKRADGRYAEGRSADWLKLKCSAGQELVIGGWTAPSGARTGFGALLLGHHDEPGGALRYAGKVGTGFDQAALRRIAALLSGLARPASPFADPVRESAAHWVEPRLVAQIAFTEWTRDGKLRHPRFLGLRDDKPAGQVVRERPQG</sequence>
<dbReference type="InterPro" id="IPR012309">
    <property type="entry name" value="DNA_ligase_ATP-dep_C"/>
</dbReference>
<dbReference type="InterPro" id="IPR012340">
    <property type="entry name" value="NA-bd_OB-fold"/>
</dbReference>
<dbReference type="Pfam" id="PF04679">
    <property type="entry name" value="DNA_ligase_A_C"/>
    <property type="match status" value="1"/>
</dbReference>
<comment type="catalytic activity">
    <reaction evidence="4">
        <text>ATP + (deoxyribonucleotide)n-3'-hydroxyl + 5'-phospho-(deoxyribonucleotide)m = (deoxyribonucleotide)n+m + AMP + diphosphate.</text>
        <dbReference type="EC" id="6.5.1.1"/>
    </reaction>
</comment>
<dbReference type="InterPro" id="IPR014146">
    <property type="entry name" value="LigD_ligase_dom"/>
</dbReference>
<accession>A0AA90K240</accession>
<feature type="domain" description="ATP-dependent DNA ligase family profile" evidence="5">
    <location>
        <begin position="95"/>
        <end position="185"/>
    </location>
</feature>
<dbReference type="EC" id="6.5.1.1" evidence="2"/>
<dbReference type="GO" id="GO:0006281">
    <property type="term" value="P:DNA repair"/>
    <property type="evidence" value="ECO:0007669"/>
    <property type="project" value="InterPro"/>
</dbReference>
<reference evidence="7 8" key="1">
    <citation type="submission" date="2023-05" db="EMBL/GenBank/DDBJ databases">
        <title>Streptantibioticus silvisoli sp. nov., acidotolerant actinomycetes 1 from pine litter.</title>
        <authorList>
            <person name="Swiecimska M."/>
            <person name="Golinska P."/>
            <person name="Sangal V."/>
            <person name="Wachnowicz B."/>
            <person name="Goodfellow M."/>
        </authorList>
    </citation>
    <scope>NUCLEOTIDE SEQUENCE</scope>
    <source>
        <strain evidence="7">SL13</strain>
        <strain evidence="6 8">SL54</strain>
    </source>
</reference>
<dbReference type="SUPFAM" id="SSF56091">
    <property type="entry name" value="DNA ligase/mRNA capping enzyme, catalytic domain"/>
    <property type="match status" value="1"/>
</dbReference>
<gene>
    <name evidence="7" type="primary">ligD</name>
    <name evidence="6" type="ORF">POF43_003515</name>
    <name evidence="7" type="ORF">POF50_034170</name>
</gene>
<dbReference type="Gene3D" id="2.40.50.140">
    <property type="entry name" value="Nucleic acid-binding proteins"/>
    <property type="match status" value="1"/>
</dbReference>
<dbReference type="SUPFAM" id="SSF50249">
    <property type="entry name" value="Nucleic acid-binding proteins"/>
    <property type="match status" value="1"/>
</dbReference>
<comment type="similarity">
    <text evidence="1">Belongs to the ATP-dependent DNA ligase family.</text>
</comment>
<evidence type="ECO:0000313" key="7">
    <source>
        <dbReference type="EMBL" id="MDI5974336.1"/>
    </source>
</evidence>
<dbReference type="EMBL" id="JAAGKO020000003">
    <property type="protein sequence ID" value="MDI5961799.1"/>
    <property type="molecule type" value="Genomic_DNA"/>
</dbReference>
<dbReference type="Pfam" id="PF01068">
    <property type="entry name" value="DNA_ligase_A_M"/>
    <property type="match status" value="1"/>
</dbReference>
<dbReference type="NCBIfam" id="TIGR02779">
    <property type="entry name" value="NHEJ_ligase_lig"/>
    <property type="match status" value="1"/>
</dbReference>
<evidence type="ECO:0000259" key="5">
    <source>
        <dbReference type="PROSITE" id="PS50160"/>
    </source>
</evidence>
<evidence type="ECO:0000313" key="6">
    <source>
        <dbReference type="EMBL" id="MDI5961799.1"/>
    </source>
</evidence>
<dbReference type="PROSITE" id="PS50160">
    <property type="entry name" value="DNA_LIGASE_A3"/>
    <property type="match status" value="1"/>
</dbReference>
<evidence type="ECO:0000256" key="1">
    <source>
        <dbReference type="ARBA" id="ARBA00007572"/>
    </source>
</evidence>
<dbReference type="InterPro" id="IPR016059">
    <property type="entry name" value="DNA_ligase_ATP-dep_CS"/>
</dbReference>
<dbReference type="InterPro" id="IPR012310">
    <property type="entry name" value="DNA_ligase_ATP-dep_cent"/>
</dbReference>
<dbReference type="EMBL" id="JABXJJ020000070">
    <property type="protein sequence ID" value="MDI5974336.1"/>
    <property type="molecule type" value="Genomic_DNA"/>
</dbReference>
<dbReference type="CDD" id="cd07971">
    <property type="entry name" value="OBF_DNA_ligase_LigD"/>
    <property type="match status" value="1"/>
</dbReference>
<dbReference type="GO" id="GO:0003910">
    <property type="term" value="F:DNA ligase (ATP) activity"/>
    <property type="evidence" value="ECO:0007669"/>
    <property type="project" value="UniProtKB-EC"/>
</dbReference>
<evidence type="ECO:0000313" key="8">
    <source>
        <dbReference type="Proteomes" id="UP001156398"/>
    </source>
</evidence>
<proteinExistence type="inferred from homology"/>
<evidence type="ECO:0000256" key="4">
    <source>
        <dbReference type="ARBA" id="ARBA00034003"/>
    </source>
</evidence>